<proteinExistence type="predicted"/>
<feature type="compositionally biased region" description="Low complexity" evidence="2">
    <location>
        <begin position="752"/>
        <end position="767"/>
    </location>
</feature>
<feature type="compositionally biased region" description="Low complexity" evidence="2">
    <location>
        <begin position="1267"/>
        <end position="1281"/>
    </location>
</feature>
<keyword evidence="4" id="KW-1185">Reference proteome</keyword>
<feature type="compositionally biased region" description="Low complexity" evidence="2">
    <location>
        <begin position="1291"/>
        <end position="1307"/>
    </location>
</feature>
<evidence type="ECO:0000256" key="2">
    <source>
        <dbReference type="SAM" id="MobiDB-lite"/>
    </source>
</evidence>
<feature type="region of interest" description="Disordered" evidence="2">
    <location>
        <begin position="850"/>
        <end position="877"/>
    </location>
</feature>
<feature type="region of interest" description="Disordered" evidence="2">
    <location>
        <begin position="145"/>
        <end position="177"/>
    </location>
</feature>
<feature type="compositionally biased region" description="Basic and acidic residues" evidence="2">
    <location>
        <begin position="162"/>
        <end position="172"/>
    </location>
</feature>
<feature type="region of interest" description="Disordered" evidence="2">
    <location>
        <begin position="1234"/>
        <end position="1324"/>
    </location>
</feature>
<gene>
    <name evidence="3" type="ORF">BSAL_73090</name>
</gene>
<feature type="compositionally biased region" description="Low complexity" evidence="2">
    <location>
        <begin position="1071"/>
        <end position="1087"/>
    </location>
</feature>
<feature type="coiled-coil region" evidence="1">
    <location>
        <begin position="451"/>
        <end position="478"/>
    </location>
</feature>
<feature type="compositionally biased region" description="Polar residues" evidence="2">
    <location>
        <begin position="602"/>
        <end position="617"/>
    </location>
</feature>
<feature type="region of interest" description="Disordered" evidence="2">
    <location>
        <begin position="219"/>
        <end position="247"/>
    </location>
</feature>
<feature type="compositionally biased region" description="Polar residues" evidence="2">
    <location>
        <begin position="357"/>
        <end position="369"/>
    </location>
</feature>
<feature type="coiled-coil region" evidence="1">
    <location>
        <begin position="550"/>
        <end position="584"/>
    </location>
</feature>
<feature type="region of interest" description="Disordered" evidence="2">
    <location>
        <begin position="706"/>
        <end position="782"/>
    </location>
</feature>
<evidence type="ECO:0000313" key="3">
    <source>
        <dbReference type="EMBL" id="CUG06556.1"/>
    </source>
</evidence>
<feature type="region of interest" description="Disordered" evidence="2">
    <location>
        <begin position="335"/>
        <end position="393"/>
    </location>
</feature>
<feature type="region of interest" description="Disordered" evidence="2">
    <location>
        <begin position="1002"/>
        <end position="1040"/>
    </location>
</feature>
<feature type="compositionally biased region" description="Polar residues" evidence="2">
    <location>
        <begin position="384"/>
        <end position="393"/>
    </location>
</feature>
<evidence type="ECO:0000256" key="1">
    <source>
        <dbReference type="SAM" id="Coils"/>
    </source>
</evidence>
<keyword evidence="1" id="KW-0175">Coiled coil</keyword>
<protein>
    <submittedName>
        <fullName evidence="3">Uncharacterized protein</fullName>
    </submittedName>
</protein>
<feature type="compositionally biased region" description="Pro residues" evidence="2">
    <location>
        <begin position="853"/>
        <end position="862"/>
    </location>
</feature>
<sequence length="1371" mass="143406">MLSSSFSVAAGASTTNNSSSHHRNDYSSAVFNNPSLQHMSSASSSLAGVICMIAKCRFQFNDIYGTDVSAVNVPLLYQHIAAPPAHPNEPLIEVSANPTVLLMMPKLLESRMYAALLNRAGIQTFVSNNPLDAYRTYLAPTRSQRQKISLKKGEQSTTISDAHQHARGDDAAGWRGGRRRDDVKISMVIADWGMADEVSGTTPQDILQFMKRDADLIGPPSGATSSPLLPPSTPGSPPPTAGGVSSSSNNTTVCVVALCGKGVLIGNALRSGAHLFLRKPLMLHLQVVQKLLMPRAMAMPGFPAELLRQRGNHEALKAVLSEALIGVGADEMMVRKGDNNSSSDDDDDMTTSTNGGENFSSDSFSLLSKQQQQQHGGGGTTGGNRSPNTNNLLDTSAANAASVARFTKKTADRLEMQEASNEKPSTFVSNMITYLKSHDPKHADARWHSVLASSVKALNSAKQELQRMSKEAAKSRAQCEVCWQQHRDVATYKPEEYFLGGGGGLGAHLTRRELTLRCIQLSVRCTELEQDKKQTDNALLAINSDSASLRQAMDDLLQNRRQQLRQQEEAAAAALLALQQQQKKKDESSHYSIHLNSLSESPAVSHTSFHKSTSNVSTGGGAGGGVGGAVPVGQGFKLEEVGPLSSPPLPSHTPAGASPAATSAVATSVAVDGGDGSSSGKATVSPLSPALLSMTTTNVAGAAAATTHNKTPNQKSSHRSSTSPTTATLTNATEKKNTAAHNKTPNQKSSHHSSTSPTTATLTNATATRRHSSGISPPPASISASSLRQLIRKRSNNAEVVAAAAAAALVAKKRYDAYERRMSLLECALMASEDWTIRYLPPHGVKKLVVLPPTQPPPPSTDPSPKSTTSRRKSVNPTAAAAAAKKQAQAALQQQEEEALLNAAPTFDCLSMWPPMIRPTIPAGGGGPSSAAAASAHLYRNVRSLLDHILQECAMTSKSLMFADPTLRDPLMALESHVSYHLDKFDAVQQFEHHATSLLHCSGGGGGDGSSHHGSVAGGSVPASPRSNHGGAVASSPVSALGDGASVPAASGGKKGKGGGKQVATIVPAAGANSENASHNNNNSKRSIGVPDGSPLSAANSSGAAVWKVAASSMSHLLTASASFVSTAAHSNNGSINPLIPPPSWRRQAPPEVKIYLHQMMQLQVNHLAGSSTRTMMRRRFLLWLGLACGGKRNRNSRDDDGDEKVLRAASSGLGGDRLKVDIDHSAAAPAALDPVVIPTPSSAASPTPSTTTPVPPSTMPTKEKLSSSNNNDSSSATPQTPLTPTPPSPAAAAAPGGAARKPPSKASTPQHAQQGGGEDRCGHHHSVAATTAAGRHSQRNEGLRNSLGGVWTRLLPVHVCSKQQQTTSCI</sequence>
<feature type="compositionally biased region" description="Low complexity" evidence="2">
    <location>
        <begin position="1235"/>
        <end position="1253"/>
    </location>
</feature>
<organism evidence="3 4">
    <name type="scientific">Bodo saltans</name>
    <name type="common">Flagellated protozoan</name>
    <dbReference type="NCBI Taxonomy" id="75058"/>
    <lineage>
        <taxon>Eukaryota</taxon>
        <taxon>Discoba</taxon>
        <taxon>Euglenozoa</taxon>
        <taxon>Kinetoplastea</taxon>
        <taxon>Metakinetoplastina</taxon>
        <taxon>Eubodonida</taxon>
        <taxon>Bodonidae</taxon>
        <taxon>Bodo</taxon>
    </lineage>
</organism>
<dbReference type="PANTHER" id="PTHR24216:SF65">
    <property type="entry name" value="PAXILLIN-LIKE PROTEIN 1"/>
    <property type="match status" value="1"/>
</dbReference>
<evidence type="ECO:0000313" key="4">
    <source>
        <dbReference type="Proteomes" id="UP000051952"/>
    </source>
</evidence>
<dbReference type="PANTHER" id="PTHR24216">
    <property type="entry name" value="PAXILLIN-RELATED"/>
    <property type="match status" value="1"/>
</dbReference>
<feature type="region of interest" description="Disordered" evidence="2">
    <location>
        <begin position="1071"/>
        <end position="1094"/>
    </location>
</feature>
<dbReference type="EMBL" id="CYKH01000600">
    <property type="protein sequence ID" value="CUG06556.1"/>
    <property type="molecule type" value="Genomic_DNA"/>
</dbReference>
<dbReference type="Proteomes" id="UP000051952">
    <property type="component" value="Unassembled WGS sequence"/>
</dbReference>
<feature type="compositionally biased region" description="Low complexity" evidence="2">
    <location>
        <begin position="1012"/>
        <end position="1021"/>
    </location>
</feature>
<feature type="compositionally biased region" description="Low complexity" evidence="2">
    <location>
        <begin position="720"/>
        <end position="732"/>
    </location>
</feature>
<dbReference type="VEuPathDB" id="TriTrypDB:BSAL_73090"/>
<feature type="region of interest" description="Disordered" evidence="2">
    <location>
        <begin position="602"/>
        <end position="661"/>
    </location>
</feature>
<accession>A0A0S4IX11</accession>
<feature type="compositionally biased region" description="Gly residues" evidence="2">
    <location>
        <begin position="618"/>
        <end position="630"/>
    </location>
</feature>
<name>A0A0S4IX11_BODSA</name>
<feature type="compositionally biased region" description="Pro residues" evidence="2">
    <location>
        <begin position="228"/>
        <end position="240"/>
    </location>
</feature>
<reference evidence="4" key="1">
    <citation type="submission" date="2015-09" db="EMBL/GenBank/DDBJ databases">
        <authorList>
            <consortium name="Pathogen Informatics"/>
        </authorList>
    </citation>
    <scope>NUCLEOTIDE SEQUENCE [LARGE SCALE GENOMIC DNA]</scope>
    <source>
        <strain evidence="4">Lake Konstanz</strain>
    </source>
</reference>